<dbReference type="EMBL" id="JAUEPU010000006">
    <property type="protein sequence ID" value="KAK0501573.1"/>
    <property type="molecule type" value="Genomic_DNA"/>
</dbReference>
<evidence type="ECO:0000256" key="5">
    <source>
        <dbReference type="ARBA" id="ARBA00022835"/>
    </source>
</evidence>
<dbReference type="PANTHER" id="PTHR11097">
    <property type="entry name" value="EXOSOME COMPLEX EXONUCLEASE RIBOSOMAL RNA PROCESSING PROTEIN"/>
    <property type="match status" value="1"/>
</dbReference>
<dbReference type="GO" id="GO:0071035">
    <property type="term" value="P:nuclear polyadenylation-dependent rRNA catabolic process"/>
    <property type="evidence" value="ECO:0007669"/>
    <property type="project" value="TreeGrafter"/>
</dbReference>
<reference evidence="8" key="1">
    <citation type="submission" date="2023-06" db="EMBL/GenBank/DDBJ databases">
        <authorList>
            <consortium name="Lawrence Berkeley National Laboratory"/>
            <person name="Ahrendt S."/>
            <person name="Sahu N."/>
            <person name="Indic B."/>
            <person name="Wong-Bajracharya J."/>
            <person name="Merenyi Z."/>
            <person name="Ke H.-M."/>
            <person name="Monk M."/>
            <person name="Kocsube S."/>
            <person name="Drula E."/>
            <person name="Lipzen A."/>
            <person name="Balint B."/>
            <person name="Henrissat B."/>
            <person name="Andreopoulos B."/>
            <person name="Martin F.M."/>
            <person name="Harder C.B."/>
            <person name="Rigling D."/>
            <person name="Ford K.L."/>
            <person name="Foster G.D."/>
            <person name="Pangilinan J."/>
            <person name="Papanicolaou A."/>
            <person name="Barry K."/>
            <person name="LaButti K."/>
            <person name="Viragh M."/>
            <person name="Koriabine M."/>
            <person name="Yan M."/>
            <person name="Riley R."/>
            <person name="Champramary S."/>
            <person name="Plett K.L."/>
            <person name="Tsai I.J."/>
            <person name="Slot J."/>
            <person name="Sipos G."/>
            <person name="Plett J."/>
            <person name="Nagy L.G."/>
            <person name="Grigoriev I.V."/>
        </authorList>
    </citation>
    <scope>NUCLEOTIDE SEQUENCE</scope>
    <source>
        <strain evidence="8">HWK02</strain>
    </source>
</reference>
<dbReference type="SUPFAM" id="SSF54211">
    <property type="entry name" value="Ribosomal protein S5 domain 2-like"/>
    <property type="match status" value="1"/>
</dbReference>
<feature type="domain" description="Exoribonuclease phosphorolytic" evidence="7">
    <location>
        <begin position="32"/>
        <end position="160"/>
    </location>
</feature>
<evidence type="ECO:0000256" key="3">
    <source>
        <dbReference type="ARBA" id="ARBA00006678"/>
    </source>
</evidence>
<evidence type="ECO:0000259" key="7">
    <source>
        <dbReference type="Pfam" id="PF01138"/>
    </source>
</evidence>
<dbReference type="GO" id="GO:0034473">
    <property type="term" value="P:U1 snRNA 3'-end processing"/>
    <property type="evidence" value="ECO:0007669"/>
    <property type="project" value="TreeGrafter"/>
</dbReference>
<proteinExistence type="inferred from homology"/>
<keyword evidence="4" id="KW-0963">Cytoplasm</keyword>
<protein>
    <recommendedName>
        <fullName evidence="6">Ribosomal RNA-processing protein 42</fullName>
    </recommendedName>
</protein>
<dbReference type="GO" id="GO:0005730">
    <property type="term" value="C:nucleolus"/>
    <property type="evidence" value="ECO:0007669"/>
    <property type="project" value="UniProtKB-SubCell"/>
</dbReference>
<dbReference type="AlphaFoldDB" id="A0AA39QER4"/>
<dbReference type="GO" id="GO:0000176">
    <property type="term" value="C:nuclear exosome (RNase complex)"/>
    <property type="evidence" value="ECO:0007669"/>
    <property type="project" value="UniProtKB-ARBA"/>
</dbReference>
<keyword evidence="9" id="KW-1185">Reference proteome</keyword>
<dbReference type="GO" id="GO:0071038">
    <property type="term" value="P:TRAMP-dependent tRNA surveillance pathway"/>
    <property type="evidence" value="ECO:0007669"/>
    <property type="project" value="TreeGrafter"/>
</dbReference>
<dbReference type="InterPro" id="IPR036345">
    <property type="entry name" value="ExoRNase_PH_dom2_sf"/>
</dbReference>
<dbReference type="GO" id="GO:0071028">
    <property type="term" value="P:nuclear mRNA surveillance"/>
    <property type="evidence" value="ECO:0007669"/>
    <property type="project" value="TreeGrafter"/>
</dbReference>
<dbReference type="PANTHER" id="PTHR11097:SF8">
    <property type="entry name" value="EXOSOME COMPLEX COMPONENT RRP42"/>
    <property type="match status" value="1"/>
</dbReference>
<name>A0AA39QER4_9AGAR</name>
<dbReference type="InterPro" id="IPR050590">
    <property type="entry name" value="Exosome_comp_Rrp42_subfam"/>
</dbReference>
<evidence type="ECO:0000256" key="6">
    <source>
        <dbReference type="ARBA" id="ARBA00042523"/>
    </source>
</evidence>
<dbReference type="InterPro" id="IPR001247">
    <property type="entry name" value="ExoRNase_PH_dom1"/>
</dbReference>
<dbReference type="Proteomes" id="UP001175228">
    <property type="component" value="Unassembled WGS sequence"/>
</dbReference>
<dbReference type="GO" id="GO:0034476">
    <property type="term" value="P:U5 snRNA 3'-end processing"/>
    <property type="evidence" value="ECO:0007669"/>
    <property type="project" value="TreeGrafter"/>
</dbReference>
<gene>
    <name evidence="8" type="ORF">EDD18DRAFT_1246829</name>
</gene>
<accession>A0AA39QER4</accession>
<dbReference type="GO" id="GO:0000177">
    <property type="term" value="C:cytoplasmic exosome (RNase complex)"/>
    <property type="evidence" value="ECO:0007669"/>
    <property type="project" value="TreeGrafter"/>
</dbReference>
<dbReference type="GO" id="GO:0016075">
    <property type="term" value="P:rRNA catabolic process"/>
    <property type="evidence" value="ECO:0007669"/>
    <property type="project" value="TreeGrafter"/>
</dbReference>
<comment type="similarity">
    <text evidence="3">Belongs to the RNase PH family.</text>
</comment>
<organism evidence="8 9">
    <name type="scientific">Armillaria luteobubalina</name>
    <dbReference type="NCBI Taxonomy" id="153913"/>
    <lineage>
        <taxon>Eukaryota</taxon>
        <taxon>Fungi</taxon>
        <taxon>Dikarya</taxon>
        <taxon>Basidiomycota</taxon>
        <taxon>Agaricomycotina</taxon>
        <taxon>Agaricomycetes</taxon>
        <taxon>Agaricomycetidae</taxon>
        <taxon>Agaricales</taxon>
        <taxon>Marasmiineae</taxon>
        <taxon>Physalacriaceae</taxon>
        <taxon>Armillaria</taxon>
    </lineage>
</organism>
<dbReference type="GO" id="GO:0005840">
    <property type="term" value="C:ribosome"/>
    <property type="evidence" value="ECO:0007669"/>
    <property type="project" value="UniProtKB-KW"/>
</dbReference>
<dbReference type="GO" id="GO:0035925">
    <property type="term" value="F:mRNA 3'-UTR AU-rich region binding"/>
    <property type="evidence" value="ECO:0007669"/>
    <property type="project" value="TreeGrafter"/>
</dbReference>
<dbReference type="Gene3D" id="3.30.230.70">
    <property type="entry name" value="GHMP Kinase, N-terminal domain"/>
    <property type="match status" value="1"/>
</dbReference>
<comment type="subcellular location">
    <subcellularLocation>
        <location evidence="1">Cytoplasm</location>
    </subcellularLocation>
    <subcellularLocation>
        <location evidence="2">Nucleus</location>
        <location evidence="2">Nucleolus</location>
    </subcellularLocation>
</comment>
<dbReference type="InterPro" id="IPR027408">
    <property type="entry name" value="PNPase/RNase_PH_dom_sf"/>
</dbReference>
<dbReference type="InterPro" id="IPR020568">
    <property type="entry name" value="Ribosomal_Su5_D2-typ_SF"/>
</dbReference>
<evidence type="ECO:0000256" key="1">
    <source>
        <dbReference type="ARBA" id="ARBA00004496"/>
    </source>
</evidence>
<keyword evidence="8" id="KW-0687">Ribonucleoprotein</keyword>
<evidence type="ECO:0000313" key="8">
    <source>
        <dbReference type="EMBL" id="KAK0501573.1"/>
    </source>
</evidence>
<keyword evidence="5" id="KW-0271">Exosome</keyword>
<dbReference type="SUPFAM" id="SSF55666">
    <property type="entry name" value="Ribonuclease PH domain 2-like"/>
    <property type="match status" value="1"/>
</dbReference>
<dbReference type="GO" id="GO:0034475">
    <property type="term" value="P:U4 snRNA 3'-end processing"/>
    <property type="evidence" value="ECO:0007669"/>
    <property type="project" value="TreeGrafter"/>
</dbReference>
<evidence type="ECO:0000313" key="9">
    <source>
        <dbReference type="Proteomes" id="UP001175228"/>
    </source>
</evidence>
<keyword evidence="8" id="KW-0689">Ribosomal protein</keyword>
<sequence>MSVSVSKAEKAYIQAGLLSSPPRRQDGRALLDFRGISLETGVAPLANGSARLLLGDGTEVLAATKLQVDDAPAPSITCTVTCSPSAYPHLSPPAIEDTQADLTALLHSTLSQHRPPNLTILPGKKAWALHLDVLVLADAGNLPDALFLAARAALCDTRVPRTRGVEYKARKDRGFDTRVAPADFELPDYWDEGEVLAGSDAWPVCVTLNIESPTVHYLDAVLQEEASTPLRLLLVFSFPGPTLQGMRTLGSGDLTLPQIKSLLADGEKYAQEIMQALNAKLKEEDLRRNQKARDRFEQRF</sequence>
<dbReference type="Pfam" id="PF01138">
    <property type="entry name" value="RNase_PH"/>
    <property type="match status" value="1"/>
</dbReference>
<comment type="caution">
    <text evidence="8">The sequence shown here is derived from an EMBL/GenBank/DDBJ whole genome shotgun (WGS) entry which is preliminary data.</text>
</comment>
<dbReference type="GO" id="GO:0000467">
    <property type="term" value="P:exonucleolytic trimming to generate mature 3'-end of 5.8S rRNA from tricistronic rRNA transcript (SSU-rRNA, 5.8S rRNA, LSU-rRNA)"/>
    <property type="evidence" value="ECO:0007669"/>
    <property type="project" value="TreeGrafter"/>
</dbReference>
<evidence type="ECO:0000256" key="4">
    <source>
        <dbReference type="ARBA" id="ARBA00022490"/>
    </source>
</evidence>
<evidence type="ECO:0000256" key="2">
    <source>
        <dbReference type="ARBA" id="ARBA00004604"/>
    </source>
</evidence>